<dbReference type="InterPro" id="IPR036872">
    <property type="entry name" value="CH_dom_sf"/>
</dbReference>
<dbReference type="InterPro" id="IPR001715">
    <property type="entry name" value="CH_dom"/>
</dbReference>
<evidence type="ECO:0000313" key="2">
    <source>
        <dbReference type="EMBL" id="KFM71862.1"/>
    </source>
</evidence>
<dbReference type="PROSITE" id="PS50021">
    <property type="entry name" value="CH"/>
    <property type="match status" value="1"/>
</dbReference>
<feature type="non-terminal residue" evidence="2">
    <location>
        <position position="49"/>
    </location>
</feature>
<dbReference type="AlphaFoldDB" id="A0A087U3C3"/>
<dbReference type="PANTHER" id="PTHR23167">
    <property type="entry name" value="CALPONIN HOMOLOGY DOMAIN-CONTAINING PROTEIN DDB_G0272472-RELATED"/>
    <property type="match status" value="1"/>
</dbReference>
<accession>A0A087U3C3</accession>
<keyword evidence="3" id="KW-1185">Reference proteome</keyword>
<reference evidence="2 3" key="1">
    <citation type="submission" date="2013-11" db="EMBL/GenBank/DDBJ databases">
        <title>Genome sequencing of Stegodyphus mimosarum.</title>
        <authorList>
            <person name="Bechsgaard J."/>
        </authorList>
    </citation>
    <scope>NUCLEOTIDE SEQUENCE [LARGE SCALE GENOMIC DNA]</scope>
</reference>
<proteinExistence type="predicted"/>
<gene>
    <name evidence="2" type="ORF">X975_15963</name>
</gene>
<dbReference type="Proteomes" id="UP000054359">
    <property type="component" value="Unassembled WGS sequence"/>
</dbReference>
<dbReference type="STRING" id="407821.A0A087U3C3"/>
<sequence length="49" mass="5622">MDNARGLIKSLENWAKKVTTGYKDVEVRDLSVSFRDGLAFCAIIHHYRP</sequence>
<dbReference type="PANTHER" id="PTHR23167:SF46">
    <property type="entry name" value="EPS15 HOMOLOGY DOMAIN CONTAINING PROTEIN-BINDING PROTEIN 1, ISOFORM F"/>
    <property type="match status" value="1"/>
</dbReference>
<dbReference type="OrthoDB" id="10017054at2759"/>
<evidence type="ECO:0000313" key="3">
    <source>
        <dbReference type="Proteomes" id="UP000054359"/>
    </source>
</evidence>
<protein>
    <submittedName>
        <fullName evidence="2">MICAL-like protein 1</fullName>
    </submittedName>
</protein>
<dbReference type="Pfam" id="PF00307">
    <property type="entry name" value="CH"/>
    <property type="match status" value="1"/>
</dbReference>
<dbReference type="EMBL" id="KK117955">
    <property type="protein sequence ID" value="KFM71862.1"/>
    <property type="molecule type" value="Genomic_DNA"/>
</dbReference>
<dbReference type="SUPFAM" id="SSF47576">
    <property type="entry name" value="Calponin-homology domain, CH-domain"/>
    <property type="match status" value="1"/>
</dbReference>
<feature type="domain" description="Calponin-homology (CH)" evidence="1">
    <location>
        <begin position="5"/>
        <end position="49"/>
    </location>
</feature>
<dbReference type="Gene3D" id="1.10.418.10">
    <property type="entry name" value="Calponin-like domain"/>
    <property type="match status" value="1"/>
</dbReference>
<dbReference type="InterPro" id="IPR050540">
    <property type="entry name" value="F-actin_Monoox_Mical"/>
</dbReference>
<organism evidence="2 3">
    <name type="scientific">Stegodyphus mimosarum</name>
    <name type="common">African social velvet spider</name>
    <dbReference type="NCBI Taxonomy" id="407821"/>
    <lineage>
        <taxon>Eukaryota</taxon>
        <taxon>Metazoa</taxon>
        <taxon>Ecdysozoa</taxon>
        <taxon>Arthropoda</taxon>
        <taxon>Chelicerata</taxon>
        <taxon>Arachnida</taxon>
        <taxon>Araneae</taxon>
        <taxon>Araneomorphae</taxon>
        <taxon>Entelegynae</taxon>
        <taxon>Eresoidea</taxon>
        <taxon>Eresidae</taxon>
        <taxon>Stegodyphus</taxon>
    </lineage>
</organism>
<evidence type="ECO:0000259" key="1">
    <source>
        <dbReference type="PROSITE" id="PS50021"/>
    </source>
</evidence>
<name>A0A087U3C3_STEMI</name>